<protein>
    <submittedName>
        <fullName evidence="2">DUF721 domain-containing protein</fullName>
    </submittedName>
</protein>
<dbReference type="Pfam" id="PF05258">
    <property type="entry name" value="DciA"/>
    <property type="match status" value="1"/>
</dbReference>
<reference evidence="2 3" key="1">
    <citation type="submission" date="2019-03" db="EMBL/GenBank/DDBJ databases">
        <title>Lake Tanganyika Metagenome-Assembled Genomes (MAGs).</title>
        <authorList>
            <person name="Tran P."/>
        </authorList>
    </citation>
    <scope>NUCLEOTIDE SEQUENCE [LARGE SCALE GENOMIC DNA]</scope>
    <source>
        <strain evidence="2">K_DeepCast_65m_m2_236</strain>
    </source>
</reference>
<evidence type="ECO:0000256" key="1">
    <source>
        <dbReference type="SAM" id="MobiDB-lite"/>
    </source>
</evidence>
<comment type="caution">
    <text evidence="2">The sequence shown here is derived from an EMBL/GenBank/DDBJ whole genome shotgun (WGS) entry which is preliminary data.</text>
</comment>
<evidence type="ECO:0000313" key="2">
    <source>
        <dbReference type="EMBL" id="MBM3274293.1"/>
    </source>
</evidence>
<feature type="region of interest" description="Disordered" evidence="1">
    <location>
        <begin position="109"/>
        <end position="131"/>
    </location>
</feature>
<dbReference type="InterPro" id="IPR007922">
    <property type="entry name" value="DciA-like"/>
</dbReference>
<sequence length="213" mass="23075">MSFDRKGPRRRSRPTSIGGLVGGLSRRFNVGPTLAVIKAWPRVAGEVVAKNLQPVRFVEGVLWVRSDQSVWSHQLTFLRPDLLARYEAELGRKIVDDIRLTVSAPVSDAPGFGPGKKSDGEEGPRLAGGPPVADLSADELAAIEARAAEHIRDPKLRARWSKLEAVMRATQRGRKQAGQAACTACGLSHPGPGKFCPVCYGRSLKPPDPMRPL</sequence>
<name>A0A938BMH4_9BACT</name>
<evidence type="ECO:0000313" key="3">
    <source>
        <dbReference type="Proteomes" id="UP000703893"/>
    </source>
</evidence>
<dbReference type="PANTHER" id="PTHR36456">
    <property type="entry name" value="UPF0232 PROTEIN SCO3875"/>
    <property type="match status" value="1"/>
</dbReference>
<dbReference type="Proteomes" id="UP000703893">
    <property type="component" value="Unassembled WGS sequence"/>
</dbReference>
<dbReference type="AlphaFoldDB" id="A0A938BMH4"/>
<gene>
    <name evidence="2" type="ORF">FJZ00_04015</name>
</gene>
<accession>A0A938BMH4</accession>
<organism evidence="2 3">
    <name type="scientific">Candidatus Tanganyikabacteria bacterium</name>
    <dbReference type="NCBI Taxonomy" id="2961651"/>
    <lineage>
        <taxon>Bacteria</taxon>
        <taxon>Bacillati</taxon>
        <taxon>Candidatus Sericytochromatia</taxon>
        <taxon>Candidatus Tanganyikabacteria</taxon>
    </lineage>
</organism>
<dbReference type="PANTHER" id="PTHR36456:SF1">
    <property type="entry name" value="UPF0232 PROTEIN SCO3875"/>
    <property type="match status" value="1"/>
</dbReference>
<dbReference type="EMBL" id="VGJX01000174">
    <property type="protein sequence ID" value="MBM3274293.1"/>
    <property type="molecule type" value="Genomic_DNA"/>
</dbReference>
<proteinExistence type="predicted"/>